<evidence type="ECO:0000313" key="4">
    <source>
        <dbReference type="Proteomes" id="UP000481861"/>
    </source>
</evidence>
<proteinExistence type="predicted"/>
<evidence type="ECO:0000256" key="1">
    <source>
        <dbReference type="SAM" id="MobiDB-lite"/>
    </source>
</evidence>
<sequence length="286" mass="32095">MTSKKRASSANASGRQEKQQKIGDHPNSSSESATEPSLSPAFEEPPQVKLLENGLVDVENPPEHLVDIVQANSANSPLLRLPAHIKIKIYLLAMGGSMIRVKVATSKDYSQSWRKRSDSTWHGRATHLKSRKTSAGTAFHLPETCRQIYRETALLGYSENKFLFDGDTEISFSHIRLPEQAIVHWSRSRTAAQLAAIKWFEAPRHYVHDYLLWVNRPSVKTLFPGLKQLQVPYSIILFIRQLGPFDLVSGRNMIQFWVATLNRIRGKEGPGVQATFSQGPKITLVG</sequence>
<accession>A0A7C8IID7</accession>
<feature type="compositionally biased region" description="Basic and acidic residues" evidence="1">
    <location>
        <begin position="15"/>
        <end position="24"/>
    </location>
</feature>
<organism evidence="3 4">
    <name type="scientific">Massariosphaeria phaeospora</name>
    <dbReference type="NCBI Taxonomy" id="100035"/>
    <lineage>
        <taxon>Eukaryota</taxon>
        <taxon>Fungi</taxon>
        <taxon>Dikarya</taxon>
        <taxon>Ascomycota</taxon>
        <taxon>Pezizomycotina</taxon>
        <taxon>Dothideomycetes</taxon>
        <taxon>Pleosporomycetidae</taxon>
        <taxon>Pleosporales</taxon>
        <taxon>Pleosporales incertae sedis</taxon>
        <taxon>Massariosphaeria</taxon>
    </lineage>
</organism>
<evidence type="ECO:0000313" key="3">
    <source>
        <dbReference type="EMBL" id="KAF2874970.1"/>
    </source>
</evidence>
<reference evidence="3 4" key="1">
    <citation type="submission" date="2020-01" db="EMBL/GenBank/DDBJ databases">
        <authorList>
            <consortium name="DOE Joint Genome Institute"/>
            <person name="Haridas S."/>
            <person name="Albert R."/>
            <person name="Binder M."/>
            <person name="Bloem J."/>
            <person name="Labutti K."/>
            <person name="Salamov A."/>
            <person name="Andreopoulos B."/>
            <person name="Baker S.E."/>
            <person name="Barry K."/>
            <person name="Bills G."/>
            <person name="Bluhm B.H."/>
            <person name="Cannon C."/>
            <person name="Castanera R."/>
            <person name="Culley D.E."/>
            <person name="Daum C."/>
            <person name="Ezra D."/>
            <person name="Gonzalez J.B."/>
            <person name="Henrissat B."/>
            <person name="Kuo A."/>
            <person name="Liang C."/>
            <person name="Lipzen A."/>
            <person name="Lutzoni F."/>
            <person name="Magnuson J."/>
            <person name="Mondo S."/>
            <person name="Nolan M."/>
            <person name="Ohm R."/>
            <person name="Pangilinan J."/>
            <person name="Park H.-J.H."/>
            <person name="Ramirez L."/>
            <person name="Alfaro M."/>
            <person name="Sun H."/>
            <person name="Tritt A."/>
            <person name="Yoshinaga Y."/>
            <person name="Zwiers L.-H.L."/>
            <person name="Turgeon B.G."/>
            <person name="Goodwin S.B."/>
            <person name="Spatafora J.W."/>
            <person name="Crous P.W."/>
            <person name="Grigoriev I.V."/>
        </authorList>
    </citation>
    <scope>NUCLEOTIDE SEQUENCE [LARGE SCALE GENOMIC DNA]</scope>
    <source>
        <strain evidence="3 4">CBS 611.86</strain>
    </source>
</reference>
<dbReference type="Pfam" id="PF24864">
    <property type="entry name" value="DUF7730"/>
    <property type="match status" value="1"/>
</dbReference>
<comment type="caution">
    <text evidence="3">The sequence shown here is derived from an EMBL/GenBank/DDBJ whole genome shotgun (WGS) entry which is preliminary data.</text>
</comment>
<protein>
    <recommendedName>
        <fullName evidence="2">DUF7730 domain-containing protein</fullName>
    </recommendedName>
</protein>
<evidence type="ECO:0000259" key="2">
    <source>
        <dbReference type="Pfam" id="PF24864"/>
    </source>
</evidence>
<dbReference type="PANTHER" id="PTHR38790:SF4">
    <property type="entry name" value="2EXR DOMAIN-CONTAINING PROTEIN"/>
    <property type="match status" value="1"/>
</dbReference>
<feature type="compositionally biased region" description="Low complexity" evidence="1">
    <location>
        <begin position="28"/>
        <end position="41"/>
    </location>
</feature>
<keyword evidence="4" id="KW-1185">Reference proteome</keyword>
<dbReference type="PANTHER" id="PTHR38790">
    <property type="entry name" value="2EXR DOMAIN-CONTAINING PROTEIN-RELATED"/>
    <property type="match status" value="1"/>
</dbReference>
<name>A0A7C8IID7_9PLEO</name>
<dbReference type="Proteomes" id="UP000481861">
    <property type="component" value="Unassembled WGS sequence"/>
</dbReference>
<dbReference type="AlphaFoldDB" id="A0A7C8IID7"/>
<feature type="domain" description="DUF7730" evidence="2">
    <location>
        <begin position="74"/>
        <end position="199"/>
    </location>
</feature>
<dbReference type="InterPro" id="IPR056632">
    <property type="entry name" value="DUF7730"/>
</dbReference>
<dbReference type="OrthoDB" id="5413827at2759"/>
<dbReference type="EMBL" id="JAADJZ010000005">
    <property type="protein sequence ID" value="KAF2874970.1"/>
    <property type="molecule type" value="Genomic_DNA"/>
</dbReference>
<feature type="region of interest" description="Disordered" evidence="1">
    <location>
        <begin position="1"/>
        <end position="42"/>
    </location>
</feature>
<gene>
    <name evidence="3" type="ORF">BDV95DRAFT_603747</name>
</gene>